<dbReference type="EMBL" id="JAUHJS010000003">
    <property type="protein sequence ID" value="MDN4165301.1"/>
    <property type="molecule type" value="Genomic_DNA"/>
</dbReference>
<dbReference type="Proteomes" id="UP001168552">
    <property type="component" value="Unassembled WGS sequence"/>
</dbReference>
<dbReference type="NCBIfam" id="TIGR02757">
    <property type="entry name" value="TIGR02757 family protein"/>
    <property type="match status" value="1"/>
</dbReference>
<proteinExistence type="predicted"/>
<name>A0ABT8F4C5_9BACT</name>
<evidence type="ECO:0000313" key="2">
    <source>
        <dbReference type="Proteomes" id="UP001168552"/>
    </source>
</evidence>
<sequence length="252" mass="29385">MDLHQLLDEKLKLYHTKDFIPLDPVSIPHLFQKKEDIEISGLIAALFSWGQRPTIIAKSKDFLQRMDYAPHQFVMHHSEDDLKNLLGFKHRTFTEADALFLVAGLKEMYSQKGGMEALFAVPPTHESVEAGINRFYDFWMQLPYSLPRFKKHLASPARKSACKRINMFLRWMVRKDTIGVDFGLWKSIQPHQLVCPCDVHVERIARQLGLIQSHQLNWNTAMELTRNLKKFDAQDPVKYDYALFMMGISQDH</sequence>
<dbReference type="InterPro" id="IPR023170">
    <property type="entry name" value="HhH_base_excis_C"/>
</dbReference>
<dbReference type="Pfam" id="PF09674">
    <property type="entry name" value="DUF2400"/>
    <property type="match status" value="1"/>
</dbReference>
<dbReference type="RefSeq" id="WP_320003826.1">
    <property type="nucleotide sequence ID" value="NZ_JAUHJS010000003.1"/>
</dbReference>
<reference evidence="1" key="1">
    <citation type="submission" date="2023-06" db="EMBL/GenBank/DDBJ databases">
        <title>Cytophagales bacterium Strain LB-30, isolated from soil.</title>
        <authorList>
            <person name="Liu B."/>
        </authorList>
    </citation>
    <scope>NUCLEOTIDE SEQUENCE</scope>
    <source>
        <strain evidence="1">LB-30</strain>
    </source>
</reference>
<dbReference type="InterPro" id="IPR014127">
    <property type="entry name" value="CHP02757"/>
</dbReference>
<protein>
    <submittedName>
        <fullName evidence="1">TIGR02757 family protein</fullName>
    </submittedName>
</protein>
<comment type="caution">
    <text evidence="1">The sequence shown here is derived from an EMBL/GenBank/DDBJ whole genome shotgun (WGS) entry which is preliminary data.</text>
</comment>
<keyword evidence="2" id="KW-1185">Reference proteome</keyword>
<organism evidence="1 2">
    <name type="scientific">Shiella aurantiaca</name>
    <dbReference type="NCBI Taxonomy" id="3058365"/>
    <lineage>
        <taxon>Bacteria</taxon>
        <taxon>Pseudomonadati</taxon>
        <taxon>Bacteroidota</taxon>
        <taxon>Cytophagia</taxon>
        <taxon>Cytophagales</taxon>
        <taxon>Shiellaceae</taxon>
        <taxon>Shiella</taxon>
    </lineage>
</organism>
<evidence type="ECO:0000313" key="1">
    <source>
        <dbReference type="EMBL" id="MDN4165301.1"/>
    </source>
</evidence>
<gene>
    <name evidence="1" type="ORF">QWY31_07300</name>
</gene>
<dbReference type="Gene3D" id="1.10.1670.10">
    <property type="entry name" value="Helix-hairpin-Helix base-excision DNA repair enzymes (C-terminal)"/>
    <property type="match status" value="1"/>
</dbReference>
<accession>A0ABT8F4C5</accession>